<reference evidence="2" key="1">
    <citation type="submission" date="2020-03" db="EMBL/GenBank/DDBJ databases">
        <authorList>
            <person name="Weist P."/>
        </authorList>
    </citation>
    <scope>NUCLEOTIDE SEQUENCE</scope>
</reference>
<feature type="compositionally biased region" description="Basic and acidic residues" evidence="1">
    <location>
        <begin position="27"/>
        <end position="38"/>
    </location>
</feature>
<dbReference type="AlphaFoldDB" id="A0A9N7VIL3"/>
<feature type="region of interest" description="Disordered" evidence="1">
    <location>
        <begin position="24"/>
        <end position="124"/>
    </location>
</feature>
<feature type="compositionally biased region" description="Basic and acidic residues" evidence="1">
    <location>
        <begin position="58"/>
        <end position="83"/>
    </location>
</feature>
<keyword evidence="3" id="KW-1185">Reference proteome</keyword>
<accession>A0A9N7VIL3</accession>
<dbReference type="Proteomes" id="UP001153269">
    <property type="component" value="Unassembled WGS sequence"/>
</dbReference>
<proteinExistence type="predicted"/>
<comment type="caution">
    <text evidence="2">The sequence shown here is derived from an EMBL/GenBank/DDBJ whole genome shotgun (WGS) entry which is preliminary data.</text>
</comment>
<sequence>MATALLFSFSRTINQTATVSLSCPGRAKGERGSAESKHRIQRYNHHGGTKEEEEEKEGNEADWREEEKKGGKVEREKEMHCAELNEGGAEEWKRNGAVMGRMEEEEEGGGRRRKEKEERRKGGPGRRVLLVVPAVHPSLLQTASLVSLRVSRLRDSTYDPTRRSCITLWPGAGHCFSLVAAKELKEAPEDRDLPSSVGINSVKLTGQKGCS</sequence>
<evidence type="ECO:0000256" key="1">
    <source>
        <dbReference type="SAM" id="MobiDB-lite"/>
    </source>
</evidence>
<dbReference type="EMBL" id="CADEAL010004001">
    <property type="protein sequence ID" value="CAB1449096.1"/>
    <property type="molecule type" value="Genomic_DNA"/>
</dbReference>
<gene>
    <name evidence="2" type="ORF">PLEPLA_LOCUS36776</name>
</gene>
<evidence type="ECO:0000313" key="2">
    <source>
        <dbReference type="EMBL" id="CAB1449096.1"/>
    </source>
</evidence>
<protein>
    <submittedName>
        <fullName evidence="2">Uncharacterized protein</fullName>
    </submittedName>
</protein>
<evidence type="ECO:0000313" key="3">
    <source>
        <dbReference type="Proteomes" id="UP001153269"/>
    </source>
</evidence>
<name>A0A9N7VIL3_PLEPL</name>
<organism evidence="2 3">
    <name type="scientific">Pleuronectes platessa</name>
    <name type="common">European plaice</name>
    <dbReference type="NCBI Taxonomy" id="8262"/>
    <lineage>
        <taxon>Eukaryota</taxon>
        <taxon>Metazoa</taxon>
        <taxon>Chordata</taxon>
        <taxon>Craniata</taxon>
        <taxon>Vertebrata</taxon>
        <taxon>Euteleostomi</taxon>
        <taxon>Actinopterygii</taxon>
        <taxon>Neopterygii</taxon>
        <taxon>Teleostei</taxon>
        <taxon>Neoteleostei</taxon>
        <taxon>Acanthomorphata</taxon>
        <taxon>Carangaria</taxon>
        <taxon>Pleuronectiformes</taxon>
        <taxon>Pleuronectoidei</taxon>
        <taxon>Pleuronectidae</taxon>
        <taxon>Pleuronectes</taxon>
    </lineage>
</organism>